<keyword evidence="2" id="KW-0732">Signal</keyword>
<evidence type="ECO:0000256" key="2">
    <source>
        <dbReference type="SAM" id="SignalP"/>
    </source>
</evidence>
<dbReference type="Proteomes" id="UP001601948">
    <property type="component" value="Unassembled WGS sequence"/>
</dbReference>
<dbReference type="EMBL" id="JBIAPI010000014">
    <property type="protein sequence ID" value="MFF3228490.1"/>
    <property type="molecule type" value="Genomic_DNA"/>
</dbReference>
<accession>A0ABW6R4Q8</accession>
<dbReference type="Pfam" id="PF10783">
    <property type="entry name" value="DUF2599"/>
    <property type="match status" value="1"/>
</dbReference>
<protein>
    <submittedName>
        <fullName evidence="3">DUF2599 domain-containing protein</fullName>
    </submittedName>
</protein>
<comment type="caution">
    <text evidence="3">The sequence shown here is derived from an EMBL/GenBank/DDBJ whole genome shotgun (WGS) entry which is preliminary data.</text>
</comment>
<gene>
    <name evidence="3" type="ORF">ACFYV7_37235</name>
</gene>
<feature type="region of interest" description="Disordered" evidence="1">
    <location>
        <begin position="37"/>
        <end position="81"/>
    </location>
</feature>
<sequence>MGHPNRPTRASRRSDIARRARTTVLLCVALLPTACGSNAPADQSVTTPSVTTSAPLPSRTVTAAPMATGTSRTSTTPTVDPYAGMPLIDHVAWTETVDGSRLRVYPTTAGRQTTFPGTDERAWQEVLTESPDADTPGMRDQFICHWIWARLVEPNKTSWNLEPWRPAVGYQATVDARCNPGGPER</sequence>
<organism evidence="3 4">
    <name type="scientific">Nocardia suismassiliense</name>
    <dbReference type="NCBI Taxonomy" id="2077092"/>
    <lineage>
        <taxon>Bacteria</taxon>
        <taxon>Bacillati</taxon>
        <taxon>Actinomycetota</taxon>
        <taxon>Actinomycetes</taxon>
        <taxon>Mycobacteriales</taxon>
        <taxon>Nocardiaceae</taxon>
        <taxon>Nocardia</taxon>
    </lineage>
</organism>
<name>A0ABW6R4Q8_9NOCA</name>
<feature type="compositionally biased region" description="Low complexity" evidence="1">
    <location>
        <begin position="44"/>
        <end position="58"/>
    </location>
</feature>
<evidence type="ECO:0000313" key="4">
    <source>
        <dbReference type="Proteomes" id="UP001601948"/>
    </source>
</evidence>
<dbReference type="RefSeq" id="WP_387725337.1">
    <property type="nucleotide sequence ID" value="NZ_JBIAPI010000014.1"/>
</dbReference>
<feature type="chain" id="PRO_5047463566" evidence="2">
    <location>
        <begin position="42"/>
        <end position="185"/>
    </location>
</feature>
<evidence type="ECO:0000313" key="3">
    <source>
        <dbReference type="EMBL" id="MFF3228490.1"/>
    </source>
</evidence>
<reference evidence="3 4" key="1">
    <citation type="submission" date="2024-10" db="EMBL/GenBank/DDBJ databases">
        <title>The Natural Products Discovery Center: Release of the First 8490 Sequenced Strains for Exploring Actinobacteria Biosynthetic Diversity.</title>
        <authorList>
            <person name="Kalkreuter E."/>
            <person name="Kautsar S.A."/>
            <person name="Yang D."/>
            <person name="Bader C.D."/>
            <person name="Teijaro C.N."/>
            <person name="Fluegel L."/>
            <person name="Davis C.M."/>
            <person name="Simpson J.R."/>
            <person name="Lauterbach L."/>
            <person name="Steele A.D."/>
            <person name="Gui C."/>
            <person name="Meng S."/>
            <person name="Li G."/>
            <person name="Viehrig K."/>
            <person name="Ye F."/>
            <person name="Su P."/>
            <person name="Kiefer A.F."/>
            <person name="Nichols A."/>
            <person name="Cepeda A.J."/>
            <person name="Yan W."/>
            <person name="Fan B."/>
            <person name="Jiang Y."/>
            <person name="Adhikari A."/>
            <person name="Zheng C.-J."/>
            <person name="Schuster L."/>
            <person name="Cowan T.M."/>
            <person name="Smanski M.J."/>
            <person name="Chevrette M.G."/>
            <person name="De Carvalho L.P.S."/>
            <person name="Shen B."/>
        </authorList>
    </citation>
    <scope>NUCLEOTIDE SEQUENCE [LARGE SCALE GENOMIC DNA]</scope>
    <source>
        <strain evidence="3 4">NPDC003040</strain>
    </source>
</reference>
<dbReference type="InterPro" id="IPR019719">
    <property type="entry name" value="DUF2599"/>
</dbReference>
<proteinExistence type="predicted"/>
<feature type="signal peptide" evidence="2">
    <location>
        <begin position="1"/>
        <end position="41"/>
    </location>
</feature>
<keyword evidence="4" id="KW-1185">Reference proteome</keyword>
<feature type="compositionally biased region" description="Low complexity" evidence="1">
    <location>
        <begin position="68"/>
        <end position="78"/>
    </location>
</feature>
<evidence type="ECO:0000256" key="1">
    <source>
        <dbReference type="SAM" id="MobiDB-lite"/>
    </source>
</evidence>